<organism evidence="5 6">
    <name type="scientific">Francisella salimarina</name>
    <dbReference type="NCBI Taxonomy" id="2599927"/>
    <lineage>
        <taxon>Bacteria</taxon>
        <taxon>Pseudomonadati</taxon>
        <taxon>Pseudomonadota</taxon>
        <taxon>Gammaproteobacteria</taxon>
        <taxon>Thiotrichales</taxon>
        <taxon>Francisellaceae</taxon>
        <taxon>Francisella</taxon>
    </lineage>
</organism>
<dbReference type="AlphaFoldDB" id="A0AAJ4NP17"/>
<feature type="transmembrane region" description="Helical" evidence="2">
    <location>
        <begin position="182"/>
        <end position="205"/>
    </location>
</feature>
<dbReference type="InterPro" id="IPR018392">
    <property type="entry name" value="LysM"/>
</dbReference>
<evidence type="ECO:0000256" key="1">
    <source>
        <dbReference type="SAM" id="MobiDB-lite"/>
    </source>
</evidence>
<keyword evidence="2" id="KW-0812">Transmembrane</keyword>
<dbReference type="CDD" id="cd00118">
    <property type="entry name" value="LysM"/>
    <property type="match status" value="1"/>
</dbReference>
<dbReference type="Proteomes" id="UP000683421">
    <property type="component" value="Chromosome"/>
</dbReference>
<feature type="region of interest" description="Disordered" evidence="1">
    <location>
        <begin position="101"/>
        <end position="143"/>
    </location>
</feature>
<feature type="signal peptide" evidence="3">
    <location>
        <begin position="1"/>
        <end position="23"/>
    </location>
</feature>
<evidence type="ECO:0000259" key="4">
    <source>
        <dbReference type="PROSITE" id="PS51782"/>
    </source>
</evidence>
<sequence>MFKGINKILAAGCALVMVAPAFAMEIYTVRSNDYLYKIAKSHSVSGVSTSELTDAIKGINKSEIPGIVDNRIKIGDKLAIPTTKGEVEDGLTLTRNRMIQGSYNQPSSSNDSSSTPKLGDQTMVSTDSESDSSSSPNVLSEDKIPTLIPGEENAHEAYKSNLDSQISSANIQENESYEESSFSFLGSLFKFIVYIVVLAVAVIVGRRFWETRNSKKEQELEIISRKKRDHLMSRISPVVSGNEFYSSRKSNSGPQEEFDFFDNANKVNSNSQNKASSEDFEHELNQDISENNESAEITNNIYSERDNVVVKTERGVVFETNTDEALLNADDESKIQELDSQEQAEQELQYVNELVEQFLDSEKYVEASITIQDSLEKNPNNIDLRYKLLEVYAQAGDEIAFEGEVHFIKSKNIVSMFDPLHQKIAKLRDKYFE</sequence>
<reference evidence="5 6" key="1">
    <citation type="submission" date="2021-06" db="EMBL/GenBank/DDBJ databases">
        <title>Ulceroglandular infection and bacteremia caused by Francisella salimarina in an immunocompromised patient, France.</title>
        <authorList>
            <person name="Hennebique A."/>
            <person name="Caspar Y."/>
            <person name="Maurin M."/>
            <person name="Boisset S."/>
            <person name="Pelloux I."/>
            <person name="Gallego-Hernanz M.P."/>
            <person name="Burucoa C."/>
            <person name="Cazenave-Roblot F."/>
            <person name="Plouzeau C."/>
            <person name="Rammaert B."/>
        </authorList>
    </citation>
    <scope>NUCLEOTIDE SEQUENCE [LARGE SCALE GENOMIC DNA]</scope>
    <source>
        <strain evidence="5 6">CHUGA-F75</strain>
    </source>
</reference>
<dbReference type="SMART" id="SM00257">
    <property type="entry name" value="LysM"/>
    <property type="match status" value="1"/>
</dbReference>
<accession>A0AAJ4NP17</accession>
<dbReference type="Pfam" id="PF01476">
    <property type="entry name" value="LysM"/>
    <property type="match status" value="1"/>
</dbReference>
<keyword evidence="3" id="KW-0732">Signal</keyword>
<gene>
    <name evidence="5" type="ORF">KQR59_08395</name>
</gene>
<keyword evidence="2" id="KW-0472">Membrane</keyword>
<feature type="domain" description="LysM" evidence="4">
    <location>
        <begin position="25"/>
        <end position="80"/>
    </location>
</feature>
<dbReference type="RefSeq" id="WP_216692058.1">
    <property type="nucleotide sequence ID" value="NZ_CP076680.1"/>
</dbReference>
<protein>
    <submittedName>
        <fullName evidence="5">LysM peptidoglycan-binding domain-containing protein</fullName>
    </submittedName>
</protein>
<feature type="compositionally biased region" description="Low complexity" evidence="1">
    <location>
        <begin position="125"/>
        <end position="135"/>
    </location>
</feature>
<name>A0AAJ4NP17_9GAMM</name>
<evidence type="ECO:0000313" key="6">
    <source>
        <dbReference type="Proteomes" id="UP000683421"/>
    </source>
</evidence>
<keyword evidence="2" id="KW-1133">Transmembrane helix</keyword>
<proteinExistence type="predicted"/>
<dbReference type="PROSITE" id="PS51782">
    <property type="entry name" value="LYSM"/>
    <property type="match status" value="1"/>
</dbReference>
<dbReference type="EMBL" id="CP076680">
    <property type="protein sequence ID" value="QWU99106.1"/>
    <property type="molecule type" value="Genomic_DNA"/>
</dbReference>
<evidence type="ECO:0000313" key="5">
    <source>
        <dbReference type="EMBL" id="QWU99106.1"/>
    </source>
</evidence>
<evidence type="ECO:0000256" key="3">
    <source>
        <dbReference type="SAM" id="SignalP"/>
    </source>
</evidence>
<dbReference type="KEGG" id="fsr:KQR59_08395"/>
<evidence type="ECO:0000256" key="2">
    <source>
        <dbReference type="SAM" id="Phobius"/>
    </source>
</evidence>
<feature type="chain" id="PRO_5042475689" evidence="3">
    <location>
        <begin position="24"/>
        <end position="433"/>
    </location>
</feature>
<keyword evidence="6" id="KW-1185">Reference proteome</keyword>